<dbReference type="PANTHER" id="PTHR21022:SF19">
    <property type="entry name" value="PREPHENATE DEHYDRATASE-RELATED"/>
    <property type="match status" value="1"/>
</dbReference>
<dbReference type="Pfam" id="PF00800">
    <property type="entry name" value="PDT"/>
    <property type="match status" value="2"/>
</dbReference>
<evidence type="ECO:0000256" key="1">
    <source>
        <dbReference type="ARBA" id="ARBA00022605"/>
    </source>
</evidence>
<proteinExistence type="predicted"/>
<feature type="compositionally biased region" description="Low complexity" evidence="6">
    <location>
        <begin position="137"/>
        <end position="160"/>
    </location>
</feature>
<evidence type="ECO:0000256" key="4">
    <source>
        <dbReference type="ARBA" id="ARBA00023239"/>
    </source>
</evidence>
<dbReference type="PROSITE" id="PS51171">
    <property type="entry name" value="PREPHENATE_DEHYDR_3"/>
    <property type="match status" value="1"/>
</dbReference>
<evidence type="ECO:0000256" key="6">
    <source>
        <dbReference type="SAM" id="MobiDB-lite"/>
    </source>
</evidence>
<dbReference type="SUPFAM" id="SSF53850">
    <property type="entry name" value="Periplasmic binding protein-like II"/>
    <property type="match status" value="2"/>
</dbReference>
<reference evidence="9 10" key="1">
    <citation type="submission" date="2023-01" db="EMBL/GenBank/DDBJ databases">
        <title>Analysis of 21 Apiospora genomes using comparative genomics revels a genus with tremendous synthesis potential of carbohydrate active enzymes and secondary metabolites.</title>
        <authorList>
            <person name="Sorensen T."/>
        </authorList>
    </citation>
    <scope>NUCLEOTIDE SEQUENCE [LARGE SCALE GENOMIC DNA]</scope>
    <source>
        <strain evidence="9 10">CBS 20057</strain>
    </source>
</reference>
<evidence type="ECO:0000256" key="3">
    <source>
        <dbReference type="ARBA" id="ARBA00023222"/>
    </source>
</evidence>
<evidence type="ECO:0000313" key="10">
    <source>
        <dbReference type="Proteomes" id="UP001396898"/>
    </source>
</evidence>
<feature type="domain" description="ACT" evidence="8">
    <location>
        <begin position="311"/>
        <end position="389"/>
    </location>
</feature>
<evidence type="ECO:0000256" key="5">
    <source>
        <dbReference type="ARBA" id="ARBA00029440"/>
    </source>
</evidence>
<dbReference type="Gene3D" id="3.40.190.10">
    <property type="entry name" value="Periplasmic binding protein-like II"/>
    <property type="match status" value="2"/>
</dbReference>
<dbReference type="InterPro" id="IPR045865">
    <property type="entry name" value="ACT-like_dom_sf"/>
</dbReference>
<dbReference type="CDD" id="cd13532">
    <property type="entry name" value="PBP2_PDT_like"/>
    <property type="match status" value="1"/>
</dbReference>
<feature type="region of interest" description="Disordered" evidence="6">
    <location>
        <begin position="269"/>
        <end position="308"/>
    </location>
</feature>
<dbReference type="InterPro" id="IPR001086">
    <property type="entry name" value="Preph_deHydtase"/>
</dbReference>
<accession>A0ABR1S404</accession>
<dbReference type="InterPro" id="IPR002912">
    <property type="entry name" value="ACT_dom"/>
</dbReference>
<feature type="region of interest" description="Disordered" evidence="6">
    <location>
        <begin position="90"/>
        <end position="176"/>
    </location>
</feature>
<keyword evidence="3" id="KW-0584">Phenylalanine biosynthesis</keyword>
<comment type="caution">
    <text evidence="9">The sequence shown here is derived from an EMBL/GenBank/DDBJ whole genome shotgun (WGS) entry which is preliminary data.</text>
</comment>
<evidence type="ECO:0000259" key="8">
    <source>
        <dbReference type="PROSITE" id="PS51671"/>
    </source>
</evidence>
<name>A0ABR1S404_9PEZI</name>
<organism evidence="9 10">
    <name type="scientific">Apiospora marii</name>
    <dbReference type="NCBI Taxonomy" id="335849"/>
    <lineage>
        <taxon>Eukaryota</taxon>
        <taxon>Fungi</taxon>
        <taxon>Dikarya</taxon>
        <taxon>Ascomycota</taxon>
        <taxon>Pezizomycotina</taxon>
        <taxon>Sordariomycetes</taxon>
        <taxon>Xylariomycetidae</taxon>
        <taxon>Amphisphaeriales</taxon>
        <taxon>Apiosporaceae</taxon>
        <taxon>Apiospora</taxon>
    </lineage>
</organism>
<feature type="domain" description="Prephenate dehydratase" evidence="7">
    <location>
        <begin position="1"/>
        <end position="270"/>
    </location>
</feature>
<keyword evidence="10" id="KW-1185">Reference proteome</keyword>
<dbReference type="EMBL" id="JAQQWI010000007">
    <property type="protein sequence ID" value="KAK8026599.1"/>
    <property type="molecule type" value="Genomic_DNA"/>
</dbReference>
<keyword evidence="4" id="KW-0456">Lyase</keyword>
<gene>
    <name evidence="9" type="ORF">PG991_003655</name>
</gene>
<evidence type="ECO:0000259" key="7">
    <source>
        <dbReference type="PROSITE" id="PS51171"/>
    </source>
</evidence>
<dbReference type="PANTHER" id="PTHR21022">
    <property type="entry name" value="PREPHENATE DEHYDRATASE P PROTEIN"/>
    <property type="match status" value="1"/>
</dbReference>
<comment type="pathway">
    <text evidence="5">Amino-acid biosynthesis.</text>
</comment>
<feature type="compositionally biased region" description="Low complexity" evidence="6">
    <location>
        <begin position="110"/>
        <end position="121"/>
    </location>
</feature>
<dbReference type="CDD" id="cd04905">
    <property type="entry name" value="ACT_CM-PDT"/>
    <property type="match status" value="1"/>
</dbReference>
<dbReference type="Gene3D" id="3.30.70.260">
    <property type="match status" value="1"/>
</dbReference>
<dbReference type="Proteomes" id="UP001396898">
    <property type="component" value="Unassembled WGS sequence"/>
</dbReference>
<dbReference type="SUPFAM" id="SSF55021">
    <property type="entry name" value="ACT-like"/>
    <property type="match status" value="1"/>
</dbReference>
<dbReference type="PROSITE" id="PS51671">
    <property type="entry name" value="ACT"/>
    <property type="match status" value="1"/>
</dbReference>
<evidence type="ECO:0000256" key="2">
    <source>
        <dbReference type="ARBA" id="ARBA00023141"/>
    </source>
</evidence>
<sequence length="395" mass="42164">MVSRATLDRFPEDKYELLPVVTIKDVFDTTQSGRATYGVVPFENSTNGSVVFTLDHFADRQGLYPDLSVCAEIYLDVHHCLLGRSLPDDDEDGATAAGPDGKSPDPAEQSSTTAATGTAPSQHPKLMSSHTFGPSPAGSNQLLSAANAAAGNAEAGSAGQRTPTPSDPAPQAPRSRPLVPLTRIERIYSHPQAFGQCNRFLSAYLKGVETVDVSSTSRAAELARDDPTGTSAAISSAAAARLLQHQGVEVLAYNIEDREDNTTRFFVLRSGTDDDENPGPDGIGAPSSSPAVSQEEKQQQQQKPPKTKSLLSFTVPHTAPGALADVLSCFRAAGLNLTSIASRPSLRAPFQYVFFVEFEGHRSVDPEGKVARVLEQVGRVAESSRWLGSWVNQRC</sequence>
<keyword evidence="2" id="KW-0057">Aromatic amino acid biosynthesis</keyword>
<protein>
    <submittedName>
        <fullName evidence="9">p-protein</fullName>
    </submittedName>
</protein>
<evidence type="ECO:0000313" key="9">
    <source>
        <dbReference type="EMBL" id="KAK8026599.1"/>
    </source>
</evidence>
<keyword evidence="1" id="KW-0028">Amino-acid biosynthesis</keyword>